<reference evidence="9" key="1">
    <citation type="submission" date="2020-02" db="EMBL/GenBank/DDBJ databases">
        <authorList>
            <person name="Meier V. D."/>
        </authorList>
    </citation>
    <scope>NUCLEOTIDE SEQUENCE</scope>
    <source>
        <strain evidence="9">AVDCRST_MAG69</strain>
    </source>
</reference>
<feature type="transmembrane region" description="Helical" evidence="7">
    <location>
        <begin position="629"/>
        <end position="651"/>
    </location>
</feature>
<keyword evidence="6 7" id="KW-0472">Membrane</keyword>
<dbReference type="GO" id="GO:0005886">
    <property type="term" value="C:plasma membrane"/>
    <property type="evidence" value="ECO:0007669"/>
    <property type="project" value="UniProtKB-SubCell"/>
</dbReference>
<dbReference type="InterPro" id="IPR004869">
    <property type="entry name" value="MMPL_dom"/>
</dbReference>
<feature type="transmembrane region" description="Helical" evidence="7">
    <location>
        <begin position="543"/>
        <end position="562"/>
    </location>
</feature>
<feature type="transmembrane region" description="Helical" evidence="7">
    <location>
        <begin position="582"/>
        <end position="602"/>
    </location>
</feature>
<feature type="transmembrane region" description="Helical" evidence="7">
    <location>
        <begin position="172"/>
        <end position="191"/>
    </location>
</feature>
<evidence type="ECO:0000259" key="8">
    <source>
        <dbReference type="Pfam" id="PF03176"/>
    </source>
</evidence>
<accession>A0A6J4RP59</accession>
<evidence type="ECO:0000256" key="7">
    <source>
        <dbReference type="SAM" id="Phobius"/>
    </source>
</evidence>
<feature type="transmembrane region" description="Helical" evidence="7">
    <location>
        <begin position="198"/>
        <end position="218"/>
    </location>
</feature>
<dbReference type="Gene3D" id="1.20.1640.10">
    <property type="entry name" value="Multidrug efflux transporter AcrB transmembrane domain"/>
    <property type="match status" value="2"/>
</dbReference>
<dbReference type="SUPFAM" id="SSF82866">
    <property type="entry name" value="Multidrug efflux transporter AcrB transmembrane domain"/>
    <property type="match status" value="2"/>
</dbReference>
<feature type="transmembrane region" description="Helical" evidence="7">
    <location>
        <begin position="510"/>
        <end position="531"/>
    </location>
</feature>
<keyword evidence="5 7" id="KW-1133">Transmembrane helix</keyword>
<name>A0A6J4RP59_9ACTN</name>
<keyword evidence="4 7" id="KW-0812">Transmembrane</keyword>
<sequence length="713" mass="74949">MLGGLATFIARRARRILVVAAVFVAVAGSFGGPVVGLLDAEDDFDDPAAEAIRAHDALLEATGAEPAPDIVALVRLGARVDTPTAQAKLERVEEILRAAPAVAYVNVPDPESGTGISGDSRSAVLSAGFEAGAPRADAALALQAELERVPGVVVGGAVVAQEQVGEQVSEDLARAEMLAFPILFVLSLFVFRSVVAALLPLAVGMTSILVTFALMRVINEIEPMSVFAINLITGLGLGLSIDYSLFMVSRFREELERGSSTPDALRATMRSAGRTVLFSALTVAAALAALIVFRQRFLFSMGIGGALVAITAAVVSLTLLPALLAALGPRVNALSPRRWQVALHRDAAQERAGFWYRLSQAVMRRPGTIAGTTALLLILAGVPFLRIEFTGVDAGVLPAERSARVVSDALARDFPGSGRTSLYLALDAGREDAAAVAEYAERLRELPGATAVTPEPEPRGDSWRIDVVGDAGLLDERSRALVRDVRAVEAPFDVLVGGFTANFVDQQASLAAHLPVALLLLCATTLVLLFLMTGSVVLPVKTLLMNLLTVSAAFGVLVLVFQDGRFEDLLGYTSQGALESSQPILLFAVAFGLSTDYGVFLLTRIKEARDAGLPDDEAVAVGLERTGRIITFAALLFCIAIGAFATSEVIFVKQVGVGTALAVLIDATLVRALLVPSLMALLGRWNWWAPAPLARLHARIGLEEAGAGAGART</sequence>
<evidence type="ECO:0000313" key="9">
    <source>
        <dbReference type="EMBL" id="CAA9475849.1"/>
    </source>
</evidence>
<gene>
    <name evidence="9" type="ORF">AVDCRST_MAG69-392</name>
</gene>
<evidence type="ECO:0000256" key="4">
    <source>
        <dbReference type="ARBA" id="ARBA00022692"/>
    </source>
</evidence>
<evidence type="ECO:0000256" key="2">
    <source>
        <dbReference type="ARBA" id="ARBA00010157"/>
    </source>
</evidence>
<keyword evidence="3" id="KW-1003">Cell membrane</keyword>
<dbReference type="PANTHER" id="PTHR33406:SF11">
    <property type="entry name" value="MEMBRANE PROTEIN SCO6666-RELATED"/>
    <property type="match status" value="1"/>
</dbReference>
<feature type="transmembrane region" description="Helical" evidence="7">
    <location>
        <begin position="367"/>
        <end position="387"/>
    </location>
</feature>
<comment type="subcellular location">
    <subcellularLocation>
        <location evidence="1">Cell membrane</location>
        <topology evidence="1">Multi-pass membrane protein</topology>
    </subcellularLocation>
</comment>
<dbReference type="Pfam" id="PF03176">
    <property type="entry name" value="MMPL"/>
    <property type="match status" value="2"/>
</dbReference>
<evidence type="ECO:0000256" key="3">
    <source>
        <dbReference type="ARBA" id="ARBA00022475"/>
    </source>
</evidence>
<feature type="transmembrane region" description="Helical" evidence="7">
    <location>
        <begin position="657"/>
        <end position="682"/>
    </location>
</feature>
<proteinExistence type="inferred from homology"/>
<evidence type="ECO:0000256" key="6">
    <source>
        <dbReference type="ARBA" id="ARBA00023136"/>
    </source>
</evidence>
<feature type="transmembrane region" description="Helical" evidence="7">
    <location>
        <begin position="275"/>
        <end position="293"/>
    </location>
</feature>
<dbReference type="AlphaFoldDB" id="A0A6J4RP59"/>
<evidence type="ECO:0000256" key="1">
    <source>
        <dbReference type="ARBA" id="ARBA00004651"/>
    </source>
</evidence>
<dbReference type="EMBL" id="CADCVP010000058">
    <property type="protein sequence ID" value="CAA9475849.1"/>
    <property type="molecule type" value="Genomic_DNA"/>
</dbReference>
<dbReference type="InterPro" id="IPR050545">
    <property type="entry name" value="Mycobact_MmpL"/>
</dbReference>
<protein>
    <recommendedName>
        <fullName evidence="8">Membrane transport protein MMPL domain-containing protein</fullName>
    </recommendedName>
</protein>
<feature type="transmembrane region" description="Helical" evidence="7">
    <location>
        <begin position="224"/>
        <end position="248"/>
    </location>
</feature>
<feature type="domain" description="Membrane transport protein MMPL" evidence="8">
    <location>
        <begin position="480"/>
        <end position="690"/>
    </location>
</feature>
<organism evidence="9">
    <name type="scientific">uncultured Solirubrobacteraceae bacterium</name>
    <dbReference type="NCBI Taxonomy" id="1162706"/>
    <lineage>
        <taxon>Bacteria</taxon>
        <taxon>Bacillati</taxon>
        <taxon>Actinomycetota</taxon>
        <taxon>Thermoleophilia</taxon>
        <taxon>Solirubrobacterales</taxon>
        <taxon>Solirubrobacteraceae</taxon>
        <taxon>environmental samples</taxon>
    </lineage>
</organism>
<dbReference type="PANTHER" id="PTHR33406">
    <property type="entry name" value="MEMBRANE PROTEIN MJ1562-RELATED"/>
    <property type="match status" value="1"/>
</dbReference>
<comment type="similarity">
    <text evidence="2">Belongs to the resistance-nodulation-cell division (RND) (TC 2.A.6) family. MmpL subfamily.</text>
</comment>
<feature type="transmembrane region" description="Helical" evidence="7">
    <location>
        <begin position="299"/>
        <end position="328"/>
    </location>
</feature>
<evidence type="ECO:0000256" key="5">
    <source>
        <dbReference type="ARBA" id="ARBA00022989"/>
    </source>
</evidence>
<feature type="domain" description="Membrane transport protein MMPL" evidence="8">
    <location>
        <begin position="47"/>
        <end position="368"/>
    </location>
</feature>